<proteinExistence type="predicted"/>
<evidence type="ECO:0000256" key="1">
    <source>
        <dbReference type="SAM" id="MobiDB-lite"/>
    </source>
</evidence>
<protein>
    <submittedName>
        <fullName evidence="2">Uncharacterized protein</fullName>
    </submittedName>
</protein>
<dbReference type="Proteomes" id="UP000281553">
    <property type="component" value="Unassembled WGS sequence"/>
</dbReference>
<name>A0A3P7P0F2_DIBLA</name>
<evidence type="ECO:0000313" key="2">
    <source>
        <dbReference type="EMBL" id="VDN35841.1"/>
    </source>
</evidence>
<reference evidence="2 3" key="1">
    <citation type="submission" date="2018-11" db="EMBL/GenBank/DDBJ databases">
        <authorList>
            <consortium name="Pathogen Informatics"/>
        </authorList>
    </citation>
    <scope>NUCLEOTIDE SEQUENCE [LARGE SCALE GENOMIC DNA]</scope>
</reference>
<gene>
    <name evidence="2" type="ORF">DILT_LOCUS16883</name>
</gene>
<dbReference type="Gene3D" id="3.60.21.50">
    <property type="match status" value="1"/>
</dbReference>
<feature type="region of interest" description="Disordered" evidence="1">
    <location>
        <begin position="38"/>
        <end position="61"/>
    </location>
</feature>
<keyword evidence="3" id="KW-1185">Reference proteome</keyword>
<evidence type="ECO:0000313" key="3">
    <source>
        <dbReference type="Proteomes" id="UP000281553"/>
    </source>
</evidence>
<sequence length="61" mass="7036">MMISVPRFDRTYTLVLLELQTFRCLPVRFDFAGLNQEMQEEEEEQGEGGTSMDCIDSSIVE</sequence>
<accession>A0A3P7P0F2</accession>
<organism evidence="2 3">
    <name type="scientific">Dibothriocephalus latus</name>
    <name type="common">Fish tapeworm</name>
    <name type="synonym">Diphyllobothrium latum</name>
    <dbReference type="NCBI Taxonomy" id="60516"/>
    <lineage>
        <taxon>Eukaryota</taxon>
        <taxon>Metazoa</taxon>
        <taxon>Spiralia</taxon>
        <taxon>Lophotrochozoa</taxon>
        <taxon>Platyhelminthes</taxon>
        <taxon>Cestoda</taxon>
        <taxon>Eucestoda</taxon>
        <taxon>Diphyllobothriidea</taxon>
        <taxon>Diphyllobothriidae</taxon>
        <taxon>Dibothriocephalus</taxon>
    </lineage>
</organism>
<dbReference type="AlphaFoldDB" id="A0A3P7P0F2"/>
<dbReference type="OrthoDB" id="3763at2759"/>
<dbReference type="EMBL" id="UYRU01087800">
    <property type="protein sequence ID" value="VDN35841.1"/>
    <property type="molecule type" value="Genomic_DNA"/>
</dbReference>